<proteinExistence type="predicted"/>
<sequence>MRFLPNINLVAIAVIFEYLRVQCVYLTALTSFQVLMCIFVHLCSLRFVVPVSWVGIYTIILSPISVGCLPTIDGRRSPVCLPPQSPPTLETLLA</sequence>
<accession>A0A0A9H9E1</accession>
<feature type="transmembrane region" description="Helical" evidence="1">
    <location>
        <begin position="47"/>
        <end position="69"/>
    </location>
</feature>
<dbReference type="AlphaFoldDB" id="A0A0A9H9E1"/>
<organism evidence="2">
    <name type="scientific">Arundo donax</name>
    <name type="common">Giant reed</name>
    <name type="synonym">Donax arundinaceus</name>
    <dbReference type="NCBI Taxonomy" id="35708"/>
    <lineage>
        <taxon>Eukaryota</taxon>
        <taxon>Viridiplantae</taxon>
        <taxon>Streptophyta</taxon>
        <taxon>Embryophyta</taxon>
        <taxon>Tracheophyta</taxon>
        <taxon>Spermatophyta</taxon>
        <taxon>Magnoliopsida</taxon>
        <taxon>Liliopsida</taxon>
        <taxon>Poales</taxon>
        <taxon>Poaceae</taxon>
        <taxon>PACMAD clade</taxon>
        <taxon>Arundinoideae</taxon>
        <taxon>Arundineae</taxon>
        <taxon>Arundo</taxon>
    </lineage>
</organism>
<dbReference type="EMBL" id="GBRH01164529">
    <property type="protein sequence ID" value="JAE33367.1"/>
    <property type="molecule type" value="Transcribed_RNA"/>
</dbReference>
<keyword evidence="1" id="KW-0812">Transmembrane</keyword>
<keyword evidence="1" id="KW-0472">Membrane</keyword>
<reference evidence="2" key="2">
    <citation type="journal article" date="2015" name="Data Brief">
        <title>Shoot transcriptome of the giant reed, Arundo donax.</title>
        <authorList>
            <person name="Barrero R.A."/>
            <person name="Guerrero F.D."/>
            <person name="Moolhuijzen P."/>
            <person name="Goolsby J.A."/>
            <person name="Tidwell J."/>
            <person name="Bellgard S.E."/>
            <person name="Bellgard M.I."/>
        </authorList>
    </citation>
    <scope>NUCLEOTIDE SEQUENCE</scope>
    <source>
        <tissue evidence="2">Shoot tissue taken approximately 20 cm above the soil surface</tissue>
    </source>
</reference>
<evidence type="ECO:0000313" key="2">
    <source>
        <dbReference type="EMBL" id="JAE33367.1"/>
    </source>
</evidence>
<name>A0A0A9H9E1_ARUDO</name>
<reference evidence="2" key="1">
    <citation type="submission" date="2014-09" db="EMBL/GenBank/DDBJ databases">
        <authorList>
            <person name="Magalhaes I.L.F."/>
            <person name="Oliveira U."/>
            <person name="Santos F.R."/>
            <person name="Vidigal T.H.D.A."/>
            <person name="Brescovit A.D."/>
            <person name="Santos A.J."/>
        </authorList>
    </citation>
    <scope>NUCLEOTIDE SEQUENCE</scope>
    <source>
        <tissue evidence="2">Shoot tissue taken approximately 20 cm above the soil surface</tissue>
    </source>
</reference>
<protein>
    <submittedName>
        <fullName evidence="2">Uncharacterized protein</fullName>
    </submittedName>
</protein>
<feature type="transmembrane region" description="Helical" evidence="1">
    <location>
        <begin position="21"/>
        <end position="41"/>
    </location>
</feature>
<keyword evidence="1" id="KW-1133">Transmembrane helix</keyword>
<evidence type="ECO:0000256" key="1">
    <source>
        <dbReference type="SAM" id="Phobius"/>
    </source>
</evidence>